<dbReference type="EMBL" id="OW240914">
    <property type="protein sequence ID" value="CAH2275806.1"/>
    <property type="molecule type" value="Genomic_DNA"/>
</dbReference>
<dbReference type="Pfam" id="PF08742">
    <property type="entry name" value="C8"/>
    <property type="match status" value="1"/>
</dbReference>
<sequence length="359" mass="40274">MGFDEKRFMFDGLCQYTIVEDYCNSDHGTFRILAQSVPCCDDGKTCARKITIDFQGIVITLQDGNAIIESSEILDCSIKILHGAIKMYRGGIILFCVPLSGPADVWNGTQKMGKIIAVSQYGKVCGLCGNNNGNMKDDFKARDGSLVVETLRFADSWKTDPFCKNTETQVFPCDKNPYCKAWAERKCSIIKTSVFGNCHKKVDPTPYYEACIREACVCDMEGKYLGFCTSIALYAEVCNAAAVCIDWRTPDLCPIYCDYYNAPGEYIWNYKPCGSTKIKTCNNLEVGQKFSSLLEGCYPKCPADTPYLDENTMKCVSLPECSCSYKGKMLAAHSGFTDECGRMWYDNIYFIYMIAFIRI</sequence>
<evidence type="ECO:0000256" key="1">
    <source>
        <dbReference type="ARBA" id="ARBA00004613"/>
    </source>
</evidence>
<dbReference type="PANTHER" id="PTHR47246">
    <property type="entry name" value="MUCIN-19"/>
    <property type="match status" value="1"/>
</dbReference>
<evidence type="ECO:0000313" key="5">
    <source>
        <dbReference type="Proteomes" id="UP001295444"/>
    </source>
</evidence>
<dbReference type="Proteomes" id="UP001295444">
    <property type="component" value="Chromosome 03"/>
</dbReference>
<dbReference type="GO" id="GO:0005576">
    <property type="term" value="C:extracellular region"/>
    <property type="evidence" value="ECO:0007669"/>
    <property type="project" value="UniProtKB-SubCell"/>
</dbReference>
<feature type="domain" description="VWFD" evidence="3">
    <location>
        <begin position="1"/>
        <end position="164"/>
    </location>
</feature>
<keyword evidence="5" id="KW-1185">Reference proteome</keyword>
<dbReference type="InterPro" id="IPR014853">
    <property type="entry name" value="VWF/SSPO/ZAN-like_Cys-rich_dom"/>
</dbReference>
<dbReference type="Pfam" id="PF00094">
    <property type="entry name" value="VWD"/>
    <property type="match status" value="1"/>
</dbReference>
<gene>
    <name evidence="4" type="ORF">PECUL_23A024468</name>
</gene>
<proteinExistence type="predicted"/>
<organism evidence="4 5">
    <name type="scientific">Pelobates cultripes</name>
    <name type="common">Western spadefoot toad</name>
    <dbReference type="NCBI Taxonomy" id="61616"/>
    <lineage>
        <taxon>Eukaryota</taxon>
        <taxon>Metazoa</taxon>
        <taxon>Chordata</taxon>
        <taxon>Craniata</taxon>
        <taxon>Vertebrata</taxon>
        <taxon>Euteleostomi</taxon>
        <taxon>Amphibia</taxon>
        <taxon>Batrachia</taxon>
        <taxon>Anura</taxon>
        <taxon>Pelobatoidea</taxon>
        <taxon>Pelobatidae</taxon>
        <taxon>Pelobates</taxon>
    </lineage>
</organism>
<protein>
    <recommendedName>
        <fullName evidence="3">VWFD domain-containing protein</fullName>
    </recommendedName>
</protein>
<name>A0AAD1RPG3_PELCU</name>
<dbReference type="InterPro" id="IPR001846">
    <property type="entry name" value="VWF_type-D"/>
</dbReference>
<keyword evidence="2" id="KW-0964">Secreted</keyword>
<dbReference type="AlphaFoldDB" id="A0AAD1RPG3"/>
<dbReference type="SMART" id="SM00832">
    <property type="entry name" value="C8"/>
    <property type="match status" value="1"/>
</dbReference>
<evidence type="ECO:0000313" key="4">
    <source>
        <dbReference type="EMBL" id="CAH2275806.1"/>
    </source>
</evidence>
<accession>A0AAD1RPG3</accession>
<reference evidence="4" key="1">
    <citation type="submission" date="2022-03" db="EMBL/GenBank/DDBJ databases">
        <authorList>
            <person name="Alioto T."/>
            <person name="Alioto T."/>
            <person name="Gomez Garrido J."/>
        </authorList>
    </citation>
    <scope>NUCLEOTIDE SEQUENCE</scope>
</reference>
<dbReference type="Pfam" id="PF25962">
    <property type="entry name" value="TIL_OTOGL_Mucin"/>
    <property type="match status" value="1"/>
</dbReference>
<evidence type="ECO:0000256" key="2">
    <source>
        <dbReference type="ARBA" id="ARBA00022525"/>
    </source>
</evidence>
<dbReference type="PANTHER" id="PTHR47246:SF1">
    <property type="entry name" value="MUCIN-19"/>
    <property type="match status" value="1"/>
</dbReference>
<comment type="subcellular location">
    <subcellularLocation>
        <location evidence="1">Secreted</location>
    </subcellularLocation>
</comment>
<dbReference type="InterPro" id="IPR058753">
    <property type="entry name" value="TIL_OTOGL_Mucin"/>
</dbReference>
<evidence type="ECO:0000259" key="3">
    <source>
        <dbReference type="PROSITE" id="PS51233"/>
    </source>
</evidence>
<dbReference type="SMART" id="SM00216">
    <property type="entry name" value="VWD"/>
    <property type="match status" value="1"/>
</dbReference>
<dbReference type="PROSITE" id="PS51233">
    <property type="entry name" value="VWFD"/>
    <property type="match status" value="1"/>
</dbReference>